<dbReference type="InterPro" id="IPR036278">
    <property type="entry name" value="Sialidase_sf"/>
</dbReference>
<evidence type="ECO:0000313" key="1">
    <source>
        <dbReference type="EMBL" id="QTD49493.1"/>
    </source>
</evidence>
<dbReference type="SUPFAM" id="SSF50939">
    <property type="entry name" value="Sialidases"/>
    <property type="match status" value="2"/>
</dbReference>
<dbReference type="PROSITE" id="PS00018">
    <property type="entry name" value="EF_HAND_1"/>
    <property type="match status" value="1"/>
</dbReference>
<proteinExistence type="predicted"/>
<evidence type="ECO:0000313" key="2">
    <source>
        <dbReference type="Proteomes" id="UP000663929"/>
    </source>
</evidence>
<sequence length="659" mass="71733">MDYNRLYADSVAASIPWDDRNLGLTKEQLDKLPPKDFEDRQNIPIFYRVELRENNPQLLKAGKCQYPRSGAERFQLIYGGFIQDGKRVLERKKGSDINLGNEVGVSSPEYAAETAIAINPVNDSLVIAGANGNGGQWHYYSNDGGATWTPSGGANPIADSCCDPTMAWSPDGTLAYGVTLGAAGGVWFYRSTDNGMNWTRTATISSSGADDKEYIHVDHYNCGTNPNCGNIYVSWHQGNVMRLARSVDNGQNFSIFVHNDSGNAIGSDVTSDASGHVYHFWPETSGTIYYAKSTDGGANFGSKISVANTNAQFEYPIPAMDSRNVFVYVSATTDLTGGTYHDRIYACWSDHDNASTGSATNNHSKIVVARSADSGQSWQFSSPHETNDIQTVDRFNPWMEVDGNGYLHVVYYDTRNDAQRRNPDMYHSISKDGGQTFETPTRITSVSSNYFDDGFQWGDYNGMAIVGNEVRPIWTDNRPGGSTLAYTREINVISDDTGDFSLEGGNNTTQNICRGGSLDPVQITVGAIDGFNDPVTFAFDPSPLPTGFSGAIENQPLTPPGTVTVTMNTTEAAALGATAIRVVGTSGSLTHDITLNLTVLAGFTEFRHLWRDANNFDSRFDLDGNGVIDVLDFVDATNCNQVPSFDKEEDPLSDAADLP</sequence>
<reference evidence="1" key="1">
    <citation type="submission" date="2021-03" db="EMBL/GenBank/DDBJ databases">
        <title>Acanthopleuribacteraceae sp. M133.</title>
        <authorList>
            <person name="Wang G."/>
        </authorList>
    </citation>
    <scope>NUCLEOTIDE SEQUENCE</scope>
    <source>
        <strain evidence="1">M133</strain>
    </source>
</reference>
<dbReference type="Gene3D" id="2.130.10.10">
    <property type="entry name" value="YVTN repeat-like/Quinoprotein amine dehydrogenase"/>
    <property type="match status" value="1"/>
</dbReference>
<dbReference type="AlphaFoldDB" id="A0A8A4TIR2"/>
<keyword evidence="2" id="KW-1185">Reference proteome</keyword>
<name>A0A8A4TIR2_SULCO</name>
<dbReference type="RefSeq" id="WP_237379125.1">
    <property type="nucleotide sequence ID" value="NZ_CP071793.1"/>
</dbReference>
<dbReference type="InterPro" id="IPR018247">
    <property type="entry name" value="EF_Hand_1_Ca_BS"/>
</dbReference>
<protein>
    <submittedName>
        <fullName evidence="1">Exo-alpha-sialidase</fullName>
    </submittedName>
</protein>
<dbReference type="KEGG" id="scor:J3U87_28235"/>
<dbReference type="InterPro" id="IPR015943">
    <property type="entry name" value="WD40/YVTN_repeat-like_dom_sf"/>
</dbReference>
<gene>
    <name evidence="1" type="ORF">J3U87_28235</name>
</gene>
<organism evidence="1 2">
    <name type="scientific">Sulfidibacter corallicola</name>
    <dbReference type="NCBI Taxonomy" id="2818388"/>
    <lineage>
        <taxon>Bacteria</taxon>
        <taxon>Pseudomonadati</taxon>
        <taxon>Acidobacteriota</taxon>
        <taxon>Holophagae</taxon>
        <taxon>Acanthopleuribacterales</taxon>
        <taxon>Acanthopleuribacteraceae</taxon>
        <taxon>Sulfidibacter</taxon>
    </lineage>
</organism>
<dbReference type="Proteomes" id="UP000663929">
    <property type="component" value="Chromosome"/>
</dbReference>
<dbReference type="InterPro" id="IPR002860">
    <property type="entry name" value="BNR_rpt"/>
</dbReference>
<accession>A0A8A4TIR2</accession>
<dbReference type="Pfam" id="PF02012">
    <property type="entry name" value="BNR"/>
    <property type="match status" value="1"/>
</dbReference>
<dbReference type="CDD" id="cd15482">
    <property type="entry name" value="Sialidase_non-viral"/>
    <property type="match status" value="2"/>
</dbReference>
<dbReference type="EMBL" id="CP071793">
    <property type="protein sequence ID" value="QTD49493.1"/>
    <property type="molecule type" value="Genomic_DNA"/>
</dbReference>
<dbReference type="Gene3D" id="2.120.10.10">
    <property type="match status" value="1"/>
</dbReference>